<dbReference type="Gene3D" id="1.10.10.10">
    <property type="entry name" value="Winged helix-like DNA-binding domain superfamily/Winged helix DNA-binding domain"/>
    <property type="match status" value="1"/>
</dbReference>
<dbReference type="Pfam" id="PF00392">
    <property type="entry name" value="GntR"/>
    <property type="match status" value="1"/>
</dbReference>
<evidence type="ECO:0000313" key="7">
    <source>
        <dbReference type="EMBL" id="SDY74082.1"/>
    </source>
</evidence>
<sequence length="465" mass="49302">MSVLEALVALDRTRPLAAQLTAELREAIATGRLAPGTRLPSSRDLAADLRVSRGVVVEAYEQLVAEGRVVARRGAGTTVAGVPEIPVIRGDSTRHADDTPELVPDHRDRRVLRPGVPDLSRFPRGWWVRAYERAVRGVRDDELGYGDPAGAPRLRGELAGYLGRVRGARIAPDHLVVTTGAAQAFGLLAAALRADGHDAVGVEEPGSVGVRDELHGHGLRTVPLPVDADGLDPAALDRAGLPAVLVTPAHQFPTGVVLSPARRSALLAWARRTGGLIVEDDYDAEFRYDRDPVGCLQGLAPEHVAYVGSASKGLAPGLRLGWLAVPPRLRAAVLAGKEIADLGGPVLEQLAFAELLAAGGYDRHLRRVRRVYRARRDALVDQLRRHLPAARVSGVAAGLHLVVELPDGVDDEALARAAYAVGLGPLPLRRLRIVPGGPPGLVLGYAAHTPDELSRAVRALAALVP</sequence>
<dbReference type="GO" id="GO:0003700">
    <property type="term" value="F:DNA-binding transcription factor activity"/>
    <property type="evidence" value="ECO:0007669"/>
    <property type="project" value="InterPro"/>
</dbReference>
<dbReference type="GO" id="GO:0008483">
    <property type="term" value="F:transaminase activity"/>
    <property type="evidence" value="ECO:0007669"/>
    <property type="project" value="UniProtKB-KW"/>
</dbReference>
<evidence type="ECO:0000259" key="6">
    <source>
        <dbReference type="PROSITE" id="PS50949"/>
    </source>
</evidence>
<dbReference type="GO" id="GO:0003677">
    <property type="term" value="F:DNA binding"/>
    <property type="evidence" value="ECO:0007669"/>
    <property type="project" value="UniProtKB-KW"/>
</dbReference>
<dbReference type="PROSITE" id="PS50949">
    <property type="entry name" value="HTH_GNTR"/>
    <property type="match status" value="1"/>
</dbReference>
<dbReference type="PANTHER" id="PTHR46577">
    <property type="entry name" value="HTH-TYPE TRANSCRIPTIONAL REGULATORY PROTEIN GABR"/>
    <property type="match status" value="1"/>
</dbReference>
<dbReference type="InterPro" id="IPR004839">
    <property type="entry name" value="Aminotransferase_I/II_large"/>
</dbReference>
<dbReference type="InterPro" id="IPR015421">
    <property type="entry name" value="PyrdxlP-dep_Trfase_major"/>
</dbReference>
<dbReference type="STRING" id="405436.SAMN05444365_103312"/>
<keyword evidence="7" id="KW-0032">Aminotransferase</keyword>
<dbReference type="CDD" id="cd00609">
    <property type="entry name" value="AAT_like"/>
    <property type="match status" value="1"/>
</dbReference>
<evidence type="ECO:0000313" key="8">
    <source>
        <dbReference type="Proteomes" id="UP000242415"/>
    </source>
</evidence>
<dbReference type="InterPro" id="IPR000524">
    <property type="entry name" value="Tscrpt_reg_HTH_GntR"/>
</dbReference>
<dbReference type="InterPro" id="IPR036390">
    <property type="entry name" value="WH_DNA-bd_sf"/>
</dbReference>
<keyword evidence="2" id="KW-0663">Pyridoxal phosphate</keyword>
<dbReference type="InterPro" id="IPR015424">
    <property type="entry name" value="PyrdxlP-dep_Trfase"/>
</dbReference>
<comment type="similarity">
    <text evidence="1">In the C-terminal section; belongs to the class-I pyridoxal-phosphate-dependent aminotransferase family.</text>
</comment>
<keyword evidence="8" id="KW-1185">Reference proteome</keyword>
<keyword evidence="5" id="KW-0804">Transcription</keyword>
<feature type="domain" description="HTH gntR-type" evidence="6">
    <location>
        <begin position="14"/>
        <end position="82"/>
    </location>
</feature>
<dbReference type="PANTHER" id="PTHR46577:SF1">
    <property type="entry name" value="HTH-TYPE TRANSCRIPTIONAL REGULATORY PROTEIN GABR"/>
    <property type="match status" value="1"/>
</dbReference>
<keyword evidence="4" id="KW-0238">DNA-binding</keyword>
<dbReference type="AlphaFoldDB" id="A0A1H3MBI3"/>
<dbReference type="SUPFAM" id="SSF46785">
    <property type="entry name" value="Winged helix' DNA-binding domain"/>
    <property type="match status" value="1"/>
</dbReference>
<dbReference type="InterPro" id="IPR036388">
    <property type="entry name" value="WH-like_DNA-bd_sf"/>
</dbReference>
<dbReference type="SUPFAM" id="SSF53383">
    <property type="entry name" value="PLP-dependent transferases"/>
    <property type="match status" value="1"/>
</dbReference>
<name>A0A1H3MBI3_9ACTN</name>
<dbReference type="OrthoDB" id="594134at2"/>
<dbReference type="RefSeq" id="WP_091555224.1">
    <property type="nucleotide sequence ID" value="NZ_FNPH01000003.1"/>
</dbReference>
<evidence type="ECO:0000256" key="1">
    <source>
        <dbReference type="ARBA" id="ARBA00005384"/>
    </source>
</evidence>
<dbReference type="EMBL" id="FNPH01000003">
    <property type="protein sequence ID" value="SDY74082.1"/>
    <property type="molecule type" value="Genomic_DNA"/>
</dbReference>
<dbReference type="SMART" id="SM00345">
    <property type="entry name" value="HTH_GNTR"/>
    <property type="match status" value="1"/>
</dbReference>
<evidence type="ECO:0000256" key="4">
    <source>
        <dbReference type="ARBA" id="ARBA00023125"/>
    </source>
</evidence>
<gene>
    <name evidence="7" type="ORF">SAMN05444365_103312</name>
</gene>
<evidence type="ECO:0000256" key="5">
    <source>
        <dbReference type="ARBA" id="ARBA00023163"/>
    </source>
</evidence>
<keyword evidence="7" id="KW-0808">Transferase</keyword>
<dbReference type="Proteomes" id="UP000242415">
    <property type="component" value="Unassembled WGS sequence"/>
</dbReference>
<dbReference type="InterPro" id="IPR051446">
    <property type="entry name" value="HTH_trans_reg/aminotransferase"/>
</dbReference>
<dbReference type="GO" id="GO:0030170">
    <property type="term" value="F:pyridoxal phosphate binding"/>
    <property type="evidence" value="ECO:0007669"/>
    <property type="project" value="InterPro"/>
</dbReference>
<evidence type="ECO:0000256" key="3">
    <source>
        <dbReference type="ARBA" id="ARBA00023015"/>
    </source>
</evidence>
<proteinExistence type="inferred from homology"/>
<organism evidence="7 8">
    <name type="scientific">Micromonospora pattaloongensis</name>
    <dbReference type="NCBI Taxonomy" id="405436"/>
    <lineage>
        <taxon>Bacteria</taxon>
        <taxon>Bacillati</taxon>
        <taxon>Actinomycetota</taxon>
        <taxon>Actinomycetes</taxon>
        <taxon>Micromonosporales</taxon>
        <taxon>Micromonosporaceae</taxon>
        <taxon>Micromonospora</taxon>
    </lineage>
</organism>
<dbReference type="Gene3D" id="3.40.640.10">
    <property type="entry name" value="Type I PLP-dependent aspartate aminotransferase-like (Major domain)"/>
    <property type="match status" value="1"/>
</dbReference>
<evidence type="ECO:0000256" key="2">
    <source>
        <dbReference type="ARBA" id="ARBA00022898"/>
    </source>
</evidence>
<dbReference type="CDD" id="cd07377">
    <property type="entry name" value="WHTH_GntR"/>
    <property type="match status" value="1"/>
</dbReference>
<protein>
    <submittedName>
        <fullName evidence="7">GntR family transcriptional regulator / MocR family aminotransferase</fullName>
    </submittedName>
</protein>
<reference evidence="8" key="1">
    <citation type="submission" date="2016-10" db="EMBL/GenBank/DDBJ databases">
        <authorList>
            <person name="Varghese N."/>
            <person name="Submissions S."/>
        </authorList>
    </citation>
    <scope>NUCLEOTIDE SEQUENCE [LARGE SCALE GENOMIC DNA]</scope>
    <source>
        <strain evidence="8">DSM 45245</strain>
    </source>
</reference>
<keyword evidence="3" id="KW-0805">Transcription regulation</keyword>
<dbReference type="PRINTS" id="PR00035">
    <property type="entry name" value="HTHGNTR"/>
</dbReference>
<dbReference type="Pfam" id="PF00155">
    <property type="entry name" value="Aminotran_1_2"/>
    <property type="match status" value="1"/>
</dbReference>
<accession>A0A1H3MBI3</accession>